<evidence type="ECO:0000313" key="1">
    <source>
        <dbReference type="EMBL" id="GHD13195.1"/>
    </source>
</evidence>
<dbReference type="Proteomes" id="UP000638353">
    <property type="component" value="Unassembled WGS sequence"/>
</dbReference>
<dbReference type="EMBL" id="BMVC01000019">
    <property type="protein sequence ID" value="GHD13195.1"/>
    <property type="molecule type" value="Genomic_DNA"/>
</dbReference>
<proteinExistence type="predicted"/>
<sequence length="159" mass="17910">MKQYQVAWLADGDPDRRWRPELHPANPARRLTALRRAGERQALRPAHEPGARVAGYARLCAGETETYVREVIEAHARFLEVRLYDVFFDTSDDRDSPPAPAGLSAWSQALTAVTEGRADGILTRTTADVSRDAGTYEHLLRQLIDRGCFLSHIDGQWVR</sequence>
<dbReference type="AlphaFoldDB" id="A0A919CE30"/>
<reference evidence="1" key="1">
    <citation type="journal article" date="2014" name="Int. J. Syst. Evol. Microbiol.">
        <title>Complete genome sequence of Corynebacterium casei LMG S-19264T (=DSM 44701T), isolated from a smear-ripened cheese.</title>
        <authorList>
            <consortium name="US DOE Joint Genome Institute (JGI-PGF)"/>
            <person name="Walter F."/>
            <person name="Albersmeier A."/>
            <person name="Kalinowski J."/>
            <person name="Ruckert C."/>
        </authorList>
    </citation>
    <scope>NUCLEOTIDE SEQUENCE</scope>
    <source>
        <strain evidence="1">JCM 4637</strain>
    </source>
</reference>
<gene>
    <name evidence="1" type="ORF">GCM10010334_71020</name>
</gene>
<reference evidence="1" key="2">
    <citation type="submission" date="2020-09" db="EMBL/GenBank/DDBJ databases">
        <authorList>
            <person name="Sun Q."/>
            <person name="Ohkuma M."/>
        </authorList>
    </citation>
    <scope>NUCLEOTIDE SEQUENCE</scope>
    <source>
        <strain evidence="1">JCM 4637</strain>
    </source>
</reference>
<dbReference type="RefSeq" id="WP_189827993.1">
    <property type="nucleotide sequence ID" value="NZ_BMVC01000019.1"/>
</dbReference>
<comment type="caution">
    <text evidence="1">The sequence shown here is derived from an EMBL/GenBank/DDBJ whole genome shotgun (WGS) entry which is preliminary data.</text>
</comment>
<accession>A0A919CE30</accession>
<protein>
    <submittedName>
        <fullName evidence="1">Uncharacterized protein</fullName>
    </submittedName>
</protein>
<evidence type="ECO:0000313" key="2">
    <source>
        <dbReference type="Proteomes" id="UP000638353"/>
    </source>
</evidence>
<organism evidence="1 2">
    <name type="scientific">Streptomyces finlayi</name>
    <dbReference type="NCBI Taxonomy" id="67296"/>
    <lineage>
        <taxon>Bacteria</taxon>
        <taxon>Bacillati</taxon>
        <taxon>Actinomycetota</taxon>
        <taxon>Actinomycetes</taxon>
        <taxon>Kitasatosporales</taxon>
        <taxon>Streptomycetaceae</taxon>
        <taxon>Streptomyces</taxon>
    </lineage>
</organism>
<name>A0A919CE30_9ACTN</name>